<accession>A0A915EES3</accession>
<keyword evidence="1" id="KW-1185">Reference proteome</keyword>
<dbReference type="WBParaSite" id="jg4547">
    <property type="protein sequence ID" value="jg4547"/>
    <property type="gene ID" value="jg4547"/>
</dbReference>
<evidence type="ECO:0000313" key="1">
    <source>
        <dbReference type="Proteomes" id="UP000887574"/>
    </source>
</evidence>
<proteinExistence type="predicted"/>
<dbReference type="Proteomes" id="UP000887574">
    <property type="component" value="Unplaced"/>
</dbReference>
<name>A0A915EES3_9BILA</name>
<dbReference type="AlphaFoldDB" id="A0A915EES3"/>
<sequence>MAAQIIEVLEADPSSTLRMLNTTCLPLIQKLPEEQKQMVMPIYENVQDYMKVKEVQGMVPQELMDKLPFKLPF</sequence>
<organism evidence="1 2">
    <name type="scientific">Ditylenchus dipsaci</name>
    <dbReference type="NCBI Taxonomy" id="166011"/>
    <lineage>
        <taxon>Eukaryota</taxon>
        <taxon>Metazoa</taxon>
        <taxon>Ecdysozoa</taxon>
        <taxon>Nematoda</taxon>
        <taxon>Chromadorea</taxon>
        <taxon>Rhabditida</taxon>
        <taxon>Tylenchina</taxon>
        <taxon>Tylenchomorpha</taxon>
        <taxon>Sphaerularioidea</taxon>
        <taxon>Anguinidae</taxon>
        <taxon>Anguininae</taxon>
        <taxon>Ditylenchus</taxon>
    </lineage>
</organism>
<evidence type="ECO:0000313" key="2">
    <source>
        <dbReference type="WBParaSite" id="jg4547"/>
    </source>
</evidence>
<reference evidence="2" key="1">
    <citation type="submission" date="2022-11" db="UniProtKB">
        <authorList>
            <consortium name="WormBaseParasite"/>
        </authorList>
    </citation>
    <scope>IDENTIFICATION</scope>
</reference>
<protein>
    <submittedName>
        <fullName evidence="2">Uncharacterized protein</fullName>
    </submittedName>
</protein>